<proteinExistence type="predicted"/>
<sequence>MDFRRSLRQVREYNMEPTEEGSGGGAKHLLVGASVCTLALFALFCPVVFALGIAKLVMGGLYLHDCELEPMVPIYLLVEGSAGFFLSCNSCGSNDESGQLKMGFCVIFRLLQAAFQIAWLIAGTVWVTSVRSIIYAADFCKTDMSTTVLTTAATTTAQLLTTTQSALTTTVNASIATTTGNSSVILKALSLTLESVPEVVKCMTCKESLVDFTFGVVIFQWVLSGMLLIGIMCCCCARRQ</sequence>
<evidence type="ECO:0000313" key="2">
    <source>
        <dbReference type="Proteomes" id="UP000694888"/>
    </source>
</evidence>
<feature type="transmembrane region" description="Helical" evidence="1">
    <location>
        <begin position="218"/>
        <end position="237"/>
    </location>
</feature>
<dbReference type="GeneID" id="106011374"/>
<dbReference type="PANTHER" id="PTHR33444">
    <property type="entry name" value="SI:DKEY-19B23.12-RELATED"/>
    <property type="match status" value="1"/>
</dbReference>
<accession>A0ABM0ZWY4</accession>
<dbReference type="RefSeq" id="XP_012936208.1">
    <property type="nucleotide sequence ID" value="XM_013080754.2"/>
</dbReference>
<dbReference type="Proteomes" id="UP000694888">
    <property type="component" value="Unplaced"/>
</dbReference>
<feature type="transmembrane region" description="Helical" evidence="1">
    <location>
        <begin position="29"/>
        <end position="54"/>
    </location>
</feature>
<reference evidence="3" key="1">
    <citation type="submission" date="2025-08" db="UniProtKB">
        <authorList>
            <consortium name="RefSeq"/>
        </authorList>
    </citation>
    <scope>IDENTIFICATION</scope>
</reference>
<organism evidence="2 3">
    <name type="scientific">Aplysia californica</name>
    <name type="common">California sea hare</name>
    <dbReference type="NCBI Taxonomy" id="6500"/>
    <lineage>
        <taxon>Eukaryota</taxon>
        <taxon>Metazoa</taxon>
        <taxon>Spiralia</taxon>
        <taxon>Lophotrochozoa</taxon>
        <taxon>Mollusca</taxon>
        <taxon>Gastropoda</taxon>
        <taxon>Heterobranchia</taxon>
        <taxon>Euthyneura</taxon>
        <taxon>Tectipleura</taxon>
        <taxon>Aplysiida</taxon>
        <taxon>Aplysioidea</taxon>
        <taxon>Aplysiidae</taxon>
        <taxon>Aplysia</taxon>
    </lineage>
</organism>
<gene>
    <name evidence="3" type="primary">LOC106011374</name>
</gene>
<keyword evidence="2" id="KW-1185">Reference proteome</keyword>
<feature type="transmembrane region" description="Helical" evidence="1">
    <location>
        <begin position="104"/>
        <end position="122"/>
    </location>
</feature>
<dbReference type="InterPro" id="IPR040350">
    <property type="entry name" value="TMEM272"/>
</dbReference>
<keyword evidence="1" id="KW-1133">Transmembrane helix</keyword>
<dbReference type="PANTHER" id="PTHR33444:SF2">
    <property type="entry name" value="MARVEL DOMAIN-CONTAINING PROTEIN"/>
    <property type="match status" value="1"/>
</dbReference>
<evidence type="ECO:0000256" key="1">
    <source>
        <dbReference type="SAM" id="Phobius"/>
    </source>
</evidence>
<keyword evidence="1" id="KW-0812">Transmembrane</keyword>
<name>A0ABM0ZWY4_APLCA</name>
<protein>
    <submittedName>
        <fullName evidence="3">Uncharacterized protein LOC106011374</fullName>
    </submittedName>
</protein>
<evidence type="ECO:0000313" key="3">
    <source>
        <dbReference type="RefSeq" id="XP_012936208.1"/>
    </source>
</evidence>
<feature type="transmembrane region" description="Helical" evidence="1">
    <location>
        <begin position="74"/>
        <end position="92"/>
    </location>
</feature>
<keyword evidence="1" id="KW-0472">Membrane</keyword>